<feature type="non-terminal residue" evidence="3">
    <location>
        <position position="171"/>
    </location>
</feature>
<proteinExistence type="predicted"/>
<dbReference type="Gene3D" id="3.40.50.620">
    <property type="entry name" value="HUPs"/>
    <property type="match status" value="1"/>
</dbReference>
<evidence type="ECO:0000313" key="4">
    <source>
        <dbReference type="Proteomes" id="UP000193642"/>
    </source>
</evidence>
<feature type="compositionally biased region" description="Polar residues" evidence="1">
    <location>
        <begin position="1"/>
        <end position="22"/>
    </location>
</feature>
<dbReference type="EMBL" id="MCGO01000060">
    <property type="protein sequence ID" value="ORY35224.1"/>
    <property type="molecule type" value="Genomic_DNA"/>
</dbReference>
<accession>A0A1Y2BKC5</accession>
<organism evidence="3 4">
    <name type="scientific">Rhizoclosmatium globosum</name>
    <dbReference type="NCBI Taxonomy" id="329046"/>
    <lineage>
        <taxon>Eukaryota</taxon>
        <taxon>Fungi</taxon>
        <taxon>Fungi incertae sedis</taxon>
        <taxon>Chytridiomycota</taxon>
        <taxon>Chytridiomycota incertae sedis</taxon>
        <taxon>Chytridiomycetes</taxon>
        <taxon>Chytridiales</taxon>
        <taxon>Chytriomycetaceae</taxon>
        <taxon>Rhizoclosmatium</taxon>
    </lineage>
</organism>
<dbReference type="AlphaFoldDB" id="A0A1Y2BKC5"/>
<dbReference type="InterPro" id="IPR014729">
    <property type="entry name" value="Rossmann-like_a/b/a_fold"/>
</dbReference>
<protein>
    <submittedName>
        <fullName evidence="3">Adenine nucleotide alpha hydrolases-like protein</fullName>
    </submittedName>
</protein>
<dbReference type="Pfam" id="PF00582">
    <property type="entry name" value="Usp"/>
    <property type="match status" value="1"/>
</dbReference>
<feature type="region of interest" description="Disordered" evidence="1">
    <location>
        <begin position="1"/>
        <end position="24"/>
    </location>
</feature>
<evidence type="ECO:0000313" key="3">
    <source>
        <dbReference type="EMBL" id="ORY35224.1"/>
    </source>
</evidence>
<evidence type="ECO:0000256" key="1">
    <source>
        <dbReference type="SAM" id="MobiDB-lite"/>
    </source>
</evidence>
<keyword evidence="3" id="KW-0378">Hydrolase</keyword>
<dbReference type="GO" id="GO:0016787">
    <property type="term" value="F:hydrolase activity"/>
    <property type="evidence" value="ECO:0007669"/>
    <property type="project" value="UniProtKB-KW"/>
</dbReference>
<dbReference type="CDD" id="cd23659">
    <property type="entry name" value="USP_At3g01520-like"/>
    <property type="match status" value="1"/>
</dbReference>
<keyword evidence="4" id="KW-1185">Reference proteome</keyword>
<dbReference type="SUPFAM" id="SSF52402">
    <property type="entry name" value="Adenine nucleotide alpha hydrolases-like"/>
    <property type="match status" value="1"/>
</dbReference>
<gene>
    <name evidence="3" type="ORF">BCR33DRAFT_684001</name>
</gene>
<name>A0A1Y2BKC5_9FUNG</name>
<dbReference type="PANTHER" id="PTHR31964:SF113">
    <property type="entry name" value="USPA DOMAIN-CONTAINING PROTEIN"/>
    <property type="match status" value="1"/>
</dbReference>
<reference evidence="3 4" key="1">
    <citation type="submission" date="2016-07" db="EMBL/GenBank/DDBJ databases">
        <title>Pervasive Adenine N6-methylation of Active Genes in Fungi.</title>
        <authorList>
            <consortium name="DOE Joint Genome Institute"/>
            <person name="Mondo S.J."/>
            <person name="Dannebaum R.O."/>
            <person name="Kuo R.C."/>
            <person name="Labutti K."/>
            <person name="Haridas S."/>
            <person name="Kuo A."/>
            <person name="Salamov A."/>
            <person name="Ahrendt S.R."/>
            <person name="Lipzen A."/>
            <person name="Sullivan W."/>
            <person name="Andreopoulos W.B."/>
            <person name="Clum A."/>
            <person name="Lindquist E."/>
            <person name="Daum C."/>
            <person name="Ramamoorthy G.K."/>
            <person name="Gryganskyi A."/>
            <person name="Culley D."/>
            <person name="Magnuson J.K."/>
            <person name="James T.Y."/>
            <person name="O'Malley M.A."/>
            <person name="Stajich J.E."/>
            <person name="Spatafora J.W."/>
            <person name="Visel A."/>
            <person name="Grigoriev I.V."/>
        </authorList>
    </citation>
    <scope>NUCLEOTIDE SEQUENCE [LARGE SCALE GENOMIC DNA]</scope>
    <source>
        <strain evidence="3 4">JEL800</strain>
    </source>
</reference>
<feature type="domain" description="UspA" evidence="2">
    <location>
        <begin position="26"/>
        <end position="167"/>
    </location>
</feature>
<dbReference type="OrthoDB" id="843225at2759"/>
<dbReference type="STRING" id="329046.A0A1Y2BKC5"/>
<evidence type="ECO:0000259" key="2">
    <source>
        <dbReference type="Pfam" id="PF00582"/>
    </source>
</evidence>
<dbReference type="PANTHER" id="PTHR31964">
    <property type="entry name" value="ADENINE NUCLEOTIDE ALPHA HYDROLASES-LIKE SUPERFAMILY PROTEIN"/>
    <property type="match status" value="1"/>
</dbReference>
<dbReference type="PRINTS" id="PR01438">
    <property type="entry name" value="UNVRSLSTRESS"/>
</dbReference>
<dbReference type="InterPro" id="IPR006015">
    <property type="entry name" value="Universal_stress_UspA"/>
</dbReference>
<sequence length="171" mass="18811">MSASEAQKQTTIELTPAPTNDQSPKRTIAIAIDNSKYSTHAVQWASTHYLNKDDLVILINVRPTYVIPPANDVNYNEYSAKIENAYVKASRELLESQLDILTAKGFNVKAHGLYGHTKEVIANYVNENNVDTLIIGSRGLNAVSRALLGSVSDYCAHHCHCSVLIVKPTTE</sequence>
<comment type="caution">
    <text evidence="3">The sequence shown here is derived from an EMBL/GenBank/DDBJ whole genome shotgun (WGS) entry which is preliminary data.</text>
</comment>
<dbReference type="InterPro" id="IPR006016">
    <property type="entry name" value="UspA"/>
</dbReference>
<dbReference type="Proteomes" id="UP000193642">
    <property type="component" value="Unassembled WGS sequence"/>
</dbReference>